<comment type="caution">
    <text evidence="2">The sequence shown here is derived from an EMBL/GenBank/DDBJ whole genome shotgun (WGS) entry which is preliminary data.</text>
</comment>
<dbReference type="AlphaFoldDB" id="A0A644YKF7"/>
<gene>
    <name evidence="2" type="ORF">SDC9_74994</name>
</gene>
<proteinExistence type="predicted"/>
<keyword evidence="1" id="KW-0812">Transmembrane</keyword>
<evidence type="ECO:0000256" key="1">
    <source>
        <dbReference type="SAM" id="Phobius"/>
    </source>
</evidence>
<keyword evidence="1" id="KW-1133">Transmembrane helix</keyword>
<evidence type="ECO:0000313" key="2">
    <source>
        <dbReference type="EMBL" id="MPM28468.1"/>
    </source>
</evidence>
<organism evidence="2">
    <name type="scientific">bioreactor metagenome</name>
    <dbReference type="NCBI Taxonomy" id="1076179"/>
    <lineage>
        <taxon>unclassified sequences</taxon>
        <taxon>metagenomes</taxon>
        <taxon>ecological metagenomes</taxon>
    </lineage>
</organism>
<dbReference type="EMBL" id="VSSQ01005265">
    <property type="protein sequence ID" value="MPM28468.1"/>
    <property type="molecule type" value="Genomic_DNA"/>
</dbReference>
<reference evidence="2" key="1">
    <citation type="submission" date="2019-08" db="EMBL/GenBank/DDBJ databases">
        <authorList>
            <person name="Kucharzyk K."/>
            <person name="Murdoch R.W."/>
            <person name="Higgins S."/>
            <person name="Loffler F."/>
        </authorList>
    </citation>
    <scope>NUCLEOTIDE SEQUENCE</scope>
</reference>
<sequence length="180" mass="21032">MNWLCNNLFWLVPSICSIVFAIATFCMIAAQHKWQKNAKLRDQAFMEEQRKLQTTQLCIELYDARLHVYDGFTKFFNYIIGEGRKDNALAFEFHQLTRGKQFLFGSDINEYAKKVFTDLNKLIRAASLLKGSEAKGDQQKFEKLINEETQLVDNLTAYRQQLDDVFSPYLDFSGFTIQKQ</sequence>
<name>A0A644YKF7_9ZZZZ</name>
<protein>
    <submittedName>
        <fullName evidence="2">Uncharacterized protein</fullName>
    </submittedName>
</protein>
<accession>A0A644YKF7</accession>
<feature type="transmembrane region" description="Helical" evidence="1">
    <location>
        <begin position="12"/>
        <end position="30"/>
    </location>
</feature>
<keyword evidence="1" id="KW-0472">Membrane</keyword>